<sequence>MTITFHSVGSSHLVEERPDSGLDGGSSKMRSFCVSGFSDALDWRPILFQESAIAQCACALCGLVSLKAIRLSCGHTLCPECHQECSRQGSTCPIDEESFGDDDCSRNDLSVGFIAKRRAACWNKSNGCNFEGPICSLLKHYIECAFHVVSCRRCQVSVLRGEIVGHRKHGCHAHTVGSVVDTDRAGQENDSIEQRSIEIKEALGKLSEDLSCLHTSLNLCREDVRKVEKNLREQLEAQSATLIEHLSRLLIEGPSLAEGGLSDVAGEVEKGCQAGNFSAHAERPLPGTECTCQGMRPYHQGKIFHWYLKGYSAMTKEGREGHFVVTESPRHYFCGYNVSIVCRFPMIRGIFSAMFYLKLYPGAYDSSLEWPFNKTVRVTALHSGGKNSTYVLTRDMNLCNSDKLQRPSVNSYRSLVFVFGLCPFILELEGLVANDSLHLCFE</sequence>
<dbReference type="EMBL" id="JABSTQ010004897">
    <property type="protein sequence ID" value="KAG0440709.1"/>
    <property type="molecule type" value="Genomic_DNA"/>
</dbReference>
<dbReference type="Proteomes" id="UP000805193">
    <property type="component" value="Unassembled WGS sequence"/>
</dbReference>
<evidence type="ECO:0000313" key="2">
    <source>
        <dbReference type="Proteomes" id="UP000805193"/>
    </source>
</evidence>
<keyword evidence="2" id="KW-1185">Reference proteome</keyword>
<name>A0AC60QU01_IXOPE</name>
<accession>A0AC60QU01</accession>
<gene>
    <name evidence="1" type="ORF">HPB47_016209</name>
</gene>
<reference evidence="1 2" key="1">
    <citation type="journal article" date="2020" name="Cell">
        <title>Large-Scale Comparative Analyses of Tick Genomes Elucidate Their Genetic Diversity and Vector Capacities.</title>
        <authorList>
            <consortium name="Tick Genome and Microbiome Consortium (TIGMIC)"/>
            <person name="Jia N."/>
            <person name="Wang J."/>
            <person name="Shi W."/>
            <person name="Du L."/>
            <person name="Sun Y."/>
            <person name="Zhan W."/>
            <person name="Jiang J.F."/>
            <person name="Wang Q."/>
            <person name="Zhang B."/>
            <person name="Ji P."/>
            <person name="Bell-Sakyi L."/>
            <person name="Cui X.M."/>
            <person name="Yuan T.T."/>
            <person name="Jiang B.G."/>
            <person name="Yang W.F."/>
            <person name="Lam T.T."/>
            <person name="Chang Q.C."/>
            <person name="Ding S.J."/>
            <person name="Wang X.J."/>
            <person name="Zhu J.G."/>
            <person name="Ruan X.D."/>
            <person name="Zhao L."/>
            <person name="Wei J.T."/>
            <person name="Ye R.Z."/>
            <person name="Que T.C."/>
            <person name="Du C.H."/>
            <person name="Zhou Y.H."/>
            <person name="Cheng J.X."/>
            <person name="Dai P.F."/>
            <person name="Guo W.B."/>
            <person name="Han X.H."/>
            <person name="Huang E.J."/>
            <person name="Li L.F."/>
            <person name="Wei W."/>
            <person name="Gao Y.C."/>
            <person name="Liu J.Z."/>
            <person name="Shao H.Z."/>
            <person name="Wang X."/>
            <person name="Wang C.C."/>
            <person name="Yang T.C."/>
            <person name="Huo Q.B."/>
            <person name="Li W."/>
            <person name="Chen H.Y."/>
            <person name="Chen S.E."/>
            <person name="Zhou L.G."/>
            <person name="Ni X.B."/>
            <person name="Tian J.H."/>
            <person name="Sheng Y."/>
            <person name="Liu T."/>
            <person name="Pan Y.S."/>
            <person name="Xia L.Y."/>
            <person name="Li J."/>
            <person name="Zhao F."/>
            <person name="Cao W.C."/>
        </authorList>
    </citation>
    <scope>NUCLEOTIDE SEQUENCE [LARGE SCALE GENOMIC DNA]</scope>
    <source>
        <strain evidence="1">Iper-2018</strain>
    </source>
</reference>
<protein>
    <submittedName>
        <fullName evidence="1">Uncharacterized protein</fullName>
    </submittedName>
</protein>
<proteinExistence type="predicted"/>
<organism evidence="1 2">
    <name type="scientific">Ixodes persulcatus</name>
    <name type="common">Taiga tick</name>
    <dbReference type="NCBI Taxonomy" id="34615"/>
    <lineage>
        <taxon>Eukaryota</taxon>
        <taxon>Metazoa</taxon>
        <taxon>Ecdysozoa</taxon>
        <taxon>Arthropoda</taxon>
        <taxon>Chelicerata</taxon>
        <taxon>Arachnida</taxon>
        <taxon>Acari</taxon>
        <taxon>Parasitiformes</taxon>
        <taxon>Ixodida</taxon>
        <taxon>Ixodoidea</taxon>
        <taxon>Ixodidae</taxon>
        <taxon>Ixodinae</taxon>
        <taxon>Ixodes</taxon>
    </lineage>
</organism>
<evidence type="ECO:0000313" key="1">
    <source>
        <dbReference type="EMBL" id="KAG0440709.1"/>
    </source>
</evidence>
<comment type="caution">
    <text evidence="1">The sequence shown here is derived from an EMBL/GenBank/DDBJ whole genome shotgun (WGS) entry which is preliminary data.</text>
</comment>
<feature type="non-terminal residue" evidence="1">
    <location>
        <position position="442"/>
    </location>
</feature>